<gene>
    <name evidence="7" type="ORF">JOF56_011069</name>
</gene>
<dbReference type="InterPro" id="IPR029061">
    <property type="entry name" value="THDP-binding"/>
</dbReference>
<evidence type="ECO:0000313" key="7">
    <source>
        <dbReference type="EMBL" id="MBP2330684.1"/>
    </source>
</evidence>
<dbReference type="CDD" id="cd02002">
    <property type="entry name" value="TPP_BFDC"/>
    <property type="match status" value="1"/>
</dbReference>
<protein>
    <submittedName>
        <fullName evidence="7">Benzoylformate decarboxylase</fullName>
        <ecNumber evidence="7">4.1.1.7</ecNumber>
    </submittedName>
</protein>
<dbReference type="InterPro" id="IPR012000">
    <property type="entry name" value="Thiamin_PyroP_enz_cen_dom"/>
</dbReference>
<comment type="caution">
    <text evidence="7">The sequence shown here is derived from an EMBL/GenBank/DDBJ whole genome shotgun (WGS) entry which is preliminary data.</text>
</comment>
<keyword evidence="8" id="KW-1185">Reference proteome</keyword>
<dbReference type="Pfam" id="PF02776">
    <property type="entry name" value="TPP_enzyme_N"/>
    <property type="match status" value="1"/>
</dbReference>
<dbReference type="EC" id="4.1.1.7" evidence="7"/>
<dbReference type="Gene3D" id="3.40.50.970">
    <property type="match status" value="2"/>
</dbReference>
<keyword evidence="7" id="KW-0456">Lyase</keyword>
<dbReference type="NCBIfam" id="NF005485">
    <property type="entry name" value="PRK07092.1"/>
    <property type="match status" value="1"/>
</dbReference>
<evidence type="ECO:0000256" key="3">
    <source>
        <dbReference type="RuleBase" id="RU362132"/>
    </source>
</evidence>
<dbReference type="Pfam" id="PF02775">
    <property type="entry name" value="TPP_enzyme_C"/>
    <property type="match status" value="1"/>
</dbReference>
<proteinExistence type="inferred from homology"/>
<keyword evidence="2 3" id="KW-0786">Thiamine pyrophosphate</keyword>
<dbReference type="EMBL" id="JAGINW010000001">
    <property type="protein sequence ID" value="MBP2330684.1"/>
    <property type="molecule type" value="Genomic_DNA"/>
</dbReference>
<dbReference type="GO" id="GO:0050695">
    <property type="term" value="F:benzoylformate decarboxylase activity"/>
    <property type="evidence" value="ECO:0007669"/>
    <property type="project" value="UniProtKB-EC"/>
</dbReference>
<feature type="domain" description="Thiamine pyrophosphate enzyme N-terminal TPP-binding" evidence="6">
    <location>
        <begin position="5"/>
        <end position="106"/>
    </location>
</feature>
<dbReference type="Pfam" id="PF00205">
    <property type="entry name" value="TPP_enzyme_M"/>
    <property type="match status" value="1"/>
</dbReference>
<dbReference type="Proteomes" id="UP001519332">
    <property type="component" value="Unassembled WGS sequence"/>
</dbReference>
<dbReference type="InterPro" id="IPR011766">
    <property type="entry name" value="TPP_enzyme_TPP-bd"/>
</dbReference>
<dbReference type="InterPro" id="IPR012001">
    <property type="entry name" value="Thiamin_PyroP_enz_TPP-bd_dom"/>
</dbReference>
<dbReference type="InterPro" id="IPR045229">
    <property type="entry name" value="TPP_enz"/>
</dbReference>
<feature type="domain" description="Thiamine pyrophosphate enzyme central" evidence="4">
    <location>
        <begin position="190"/>
        <end position="276"/>
    </location>
</feature>
<sequence>MTGRTVREISRDLMRAYGLTTVFGNPGSTEVPFLRDWPNDFRYVLGLQESIVVAMADGYAQAGGGPVLVNLHSAGGVGHGLGHIFTAYRNRTPMIVVAGQQVRSLLPGEPFLGATDAASFPKPYVKWSCEPARPDDVPSAIAHAYHLSTQPPYGPTFISIPADDWDIETTSVTTARPRIAGPVADPDALRALVSAIDGSKRPGIVVGPAVDIEGAVADMVTLAERIQAGVRVSPMSSRCSFPEDHPLFQGFLDPEQRSIAAALEEYDLVLVFGAPVFTHHVFRGVAEHPLPELFVLSDDDDLLARAGHGTGIRTMLRPALRQLSELVAQVDRPTPKPLDRPEISLDGPTITAEKVFTVLSQMLPDNAIVVEEAPSHRGIMHDHLPIRSRHTGFLTVASGTLGYGLPAAVGAALARPDRRIVAVIGDGSSMYGIQALWTAVREHLPVTFVILDNSQYAALAILAGADGAKLPGVDLGGIDFVALAAGMGCAGVLVDSLAGLREALARSLTDDGPTLLHVPVVEEARTLY</sequence>
<evidence type="ECO:0000313" key="8">
    <source>
        <dbReference type="Proteomes" id="UP001519332"/>
    </source>
</evidence>
<dbReference type="PANTHER" id="PTHR18968">
    <property type="entry name" value="THIAMINE PYROPHOSPHATE ENZYMES"/>
    <property type="match status" value="1"/>
</dbReference>
<dbReference type="SUPFAM" id="SSF52518">
    <property type="entry name" value="Thiamin diphosphate-binding fold (THDP-binding)"/>
    <property type="match status" value="2"/>
</dbReference>
<dbReference type="RefSeq" id="WP_209647328.1">
    <property type="nucleotide sequence ID" value="NZ_JAGINW010000001.1"/>
</dbReference>
<name>A0ABS4U3B1_9PSEU</name>
<evidence type="ECO:0000259" key="6">
    <source>
        <dbReference type="Pfam" id="PF02776"/>
    </source>
</evidence>
<organism evidence="7 8">
    <name type="scientific">Kibdelosporangium banguiense</name>
    <dbReference type="NCBI Taxonomy" id="1365924"/>
    <lineage>
        <taxon>Bacteria</taxon>
        <taxon>Bacillati</taxon>
        <taxon>Actinomycetota</taxon>
        <taxon>Actinomycetes</taxon>
        <taxon>Pseudonocardiales</taxon>
        <taxon>Pseudonocardiaceae</taxon>
        <taxon>Kibdelosporangium</taxon>
    </lineage>
</organism>
<feature type="domain" description="Thiamine pyrophosphate enzyme TPP-binding" evidence="5">
    <location>
        <begin position="376"/>
        <end position="518"/>
    </location>
</feature>
<evidence type="ECO:0000256" key="2">
    <source>
        <dbReference type="ARBA" id="ARBA00023052"/>
    </source>
</evidence>
<dbReference type="InterPro" id="IPR000399">
    <property type="entry name" value="TPP-bd_CS"/>
</dbReference>
<dbReference type="Gene3D" id="3.40.50.1220">
    <property type="entry name" value="TPP-binding domain"/>
    <property type="match status" value="1"/>
</dbReference>
<dbReference type="PANTHER" id="PTHR18968:SF133">
    <property type="entry name" value="BENZOYLFORMATE DECARBOXYLASE"/>
    <property type="match status" value="1"/>
</dbReference>
<comment type="similarity">
    <text evidence="1 3">Belongs to the TPP enzyme family.</text>
</comment>
<dbReference type="PROSITE" id="PS00187">
    <property type="entry name" value="TPP_ENZYMES"/>
    <property type="match status" value="1"/>
</dbReference>
<dbReference type="InterPro" id="IPR029035">
    <property type="entry name" value="DHS-like_NAD/FAD-binding_dom"/>
</dbReference>
<evidence type="ECO:0000256" key="1">
    <source>
        <dbReference type="ARBA" id="ARBA00007812"/>
    </source>
</evidence>
<evidence type="ECO:0000259" key="4">
    <source>
        <dbReference type="Pfam" id="PF00205"/>
    </source>
</evidence>
<reference evidence="7 8" key="1">
    <citation type="submission" date="2021-03" db="EMBL/GenBank/DDBJ databases">
        <title>Sequencing the genomes of 1000 actinobacteria strains.</title>
        <authorList>
            <person name="Klenk H.-P."/>
        </authorList>
    </citation>
    <scope>NUCLEOTIDE SEQUENCE [LARGE SCALE GENOMIC DNA]</scope>
    <source>
        <strain evidence="7 8">DSM 46670</strain>
    </source>
</reference>
<evidence type="ECO:0000259" key="5">
    <source>
        <dbReference type="Pfam" id="PF02775"/>
    </source>
</evidence>
<accession>A0ABS4U3B1</accession>
<dbReference type="CDD" id="cd07035">
    <property type="entry name" value="TPP_PYR_POX_like"/>
    <property type="match status" value="1"/>
</dbReference>
<dbReference type="SUPFAM" id="SSF52467">
    <property type="entry name" value="DHS-like NAD/FAD-binding domain"/>
    <property type="match status" value="1"/>
</dbReference>